<protein>
    <submittedName>
        <fullName evidence="1">DNA synthesis and replication</fullName>
    </submittedName>
</protein>
<sequence>MTKAKLADVRERFGTDWPITRIVEDTLEMALATLPKLKKKFEEPGKFLLIQAEEITDKYDGNPIHVNATNLLELILPQGGNSTHDVLQRNINAVYKQREETGQGMLAHVNHPNFGWGIVAENLIELRGDTFFEVYNGHPAVRNWGDDAHPGTDRMWDIVLAMRLHQGLDPLFGLAVDDTHDYYKHKIGKSNPGRGWVMVKAQALNAENIIASLEKGNFYSTTGVILEDIQINDRTLTIHIREKTDVAYRTQFIGTPKQFDTSSKPVLNSMGEPAHITRVYSNEIGQVFSETTENPAVFSFTGAEMYVRAKIISDQLQDNPFAEGDLETAWTQPVLIK</sequence>
<evidence type="ECO:0000313" key="1">
    <source>
        <dbReference type="EMBL" id="CUV08419.1"/>
    </source>
</evidence>
<dbReference type="EMBL" id="FAXC01000062">
    <property type="protein sequence ID" value="CUV08419.1"/>
    <property type="molecule type" value="Genomic_DNA"/>
</dbReference>
<dbReference type="AlphaFoldDB" id="A0A160VF04"/>
<dbReference type="Gene3D" id="3.20.20.140">
    <property type="entry name" value="Metal-dependent hydrolases"/>
    <property type="match status" value="1"/>
</dbReference>
<dbReference type="SUPFAM" id="SSF89550">
    <property type="entry name" value="PHP domain-like"/>
    <property type="match status" value="1"/>
</dbReference>
<accession>A0A160VF04</accession>
<reference evidence="1" key="1">
    <citation type="submission" date="2015-10" db="EMBL/GenBank/DDBJ databases">
        <authorList>
            <person name="Gilbert D.G."/>
        </authorList>
    </citation>
    <scope>NUCLEOTIDE SEQUENCE</scope>
</reference>
<name>A0A160VF04_9ZZZZ</name>
<gene>
    <name evidence="1" type="ORF">MGWOODY_Mmi561</name>
</gene>
<dbReference type="InterPro" id="IPR016195">
    <property type="entry name" value="Pol/histidinol_Pase-like"/>
</dbReference>
<organism evidence="1">
    <name type="scientific">hydrothermal vent metagenome</name>
    <dbReference type="NCBI Taxonomy" id="652676"/>
    <lineage>
        <taxon>unclassified sequences</taxon>
        <taxon>metagenomes</taxon>
        <taxon>ecological metagenomes</taxon>
    </lineage>
</organism>
<proteinExistence type="predicted"/>